<feature type="region of interest" description="Disordered" evidence="1">
    <location>
        <begin position="175"/>
        <end position="201"/>
    </location>
</feature>
<feature type="compositionally biased region" description="Polar residues" evidence="1">
    <location>
        <begin position="177"/>
        <end position="189"/>
    </location>
</feature>
<evidence type="ECO:0000313" key="3">
    <source>
        <dbReference type="Proteomes" id="UP000611554"/>
    </source>
</evidence>
<accession>A0ABQ2RGP3</accession>
<evidence type="ECO:0000313" key="2">
    <source>
        <dbReference type="EMBL" id="GGQ25748.1"/>
    </source>
</evidence>
<feature type="region of interest" description="Disordered" evidence="1">
    <location>
        <begin position="1"/>
        <end position="45"/>
    </location>
</feature>
<keyword evidence="3" id="KW-1185">Reference proteome</keyword>
<comment type="caution">
    <text evidence="2">The sequence shown here is derived from an EMBL/GenBank/DDBJ whole genome shotgun (WGS) entry which is preliminary data.</text>
</comment>
<gene>
    <name evidence="2" type="ORF">GCM10010140_64990</name>
</gene>
<reference evidence="3" key="1">
    <citation type="journal article" date="2019" name="Int. J. Syst. Evol. Microbiol.">
        <title>The Global Catalogue of Microorganisms (GCM) 10K type strain sequencing project: providing services to taxonomists for standard genome sequencing and annotation.</title>
        <authorList>
            <consortium name="The Broad Institute Genomics Platform"/>
            <consortium name="The Broad Institute Genome Sequencing Center for Infectious Disease"/>
            <person name="Wu L."/>
            <person name="Ma J."/>
        </authorList>
    </citation>
    <scope>NUCLEOTIDE SEQUENCE [LARGE SCALE GENOMIC DNA]</scope>
    <source>
        <strain evidence="3">JCM 3115</strain>
    </source>
</reference>
<proteinExistence type="predicted"/>
<dbReference type="EMBL" id="BMQJ01000021">
    <property type="protein sequence ID" value="GGQ25748.1"/>
    <property type="molecule type" value="Genomic_DNA"/>
</dbReference>
<protein>
    <submittedName>
        <fullName evidence="2">Uncharacterized protein</fullName>
    </submittedName>
</protein>
<feature type="compositionally biased region" description="Pro residues" evidence="1">
    <location>
        <begin position="18"/>
        <end position="31"/>
    </location>
</feature>
<organism evidence="2 3">
    <name type="scientific">Streptosporangium pseudovulgare</name>
    <dbReference type="NCBI Taxonomy" id="35765"/>
    <lineage>
        <taxon>Bacteria</taxon>
        <taxon>Bacillati</taxon>
        <taxon>Actinomycetota</taxon>
        <taxon>Actinomycetes</taxon>
        <taxon>Streptosporangiales</taxon>
        <taxon>Streptosporangiaceae</taxon>
        <taxon>Streptosporangium</taxon>
    </lineage>
</organism>
<sequence length="201" mass="22291">MVALPEVRPIAHRTTPRFPAPPDAAPVPPPDLSASLTPREQQAPAGIGMFRRKARAEAEQRARQAAEADMRNWWTQADAERDRYRWELNRQAVAPGPAAARAVVLRTDRVDAYGRTQLGCMLAGRFERRSFDRKVRGGGTNHRRTTRRGTKTPSHLVAESGYVLFTRAGAKAEAASRVTSRMACTTWSRSPPPRPHAPPKP</sequence>
<name>A0ABQ2RGP3_9ACTN</name>
<dbReference type="RefSeq" id="WP_189250247.1">
    <property type="nucleotide sequence ID" value="NZ_BMQJ01000021.1"/>
</dbReference>
<dbReference type="Proteomes" id="UP000611554">
    <property type="component" value="Unassembled WGS sequence"/>
</dbReference>
<feature type="compositionally biased region" description="Pro residues" evidence="1">
    <location>
        <begin position="190"/>
        <end position="201"/>
    </location>
</feature>
<evidence type="ECO:0000256" key="1">
    <source>
        <dbReference type="SAM" id="MobiDB-lite"/>
    </source>
</evidence>